<evidence type="ECO:0000256" key="6">
    <source>
        <dbReference type="ARBA" id="ARBA00047913"/>
    </source>
</evidence>
<evidence type="ECO:0000259" key="8">
    <source>
        <dbReference type="SMART" id="SM00845"/>
    </source>
</evidence>
<dbReference type="GO" id="GO:0005739">
    <property type="term" value="C:mitochondrion"/>
    <property type="evidence" value="ECO:0007669"/>
    <property type="project" value="UniProtKB-SubCell"/>
</dbReference>
<dbReference type="NCBIfam" id="NF004012">
    <property type="entry name" value="PRK05477.1-2"/>
    <property type="match status" value="1"/>
</dbReference>
<comment type="subunit">
    <text evidence="7">Subunit of the heterotrimeric GatCAB amidotransferase (AdT) complex, composed of A, B and C subunits.</text>
</comment>
<dbReference type="OrthoDB" id="1722066at2759"/>
<dbReference type="PANTHER" id="PTHR11659">
    <property type="entry name" value="GLUTAMYL-TRNA GLN AMIDOTRANSFERASE SUBUNIT B MITOCHONDRIAL AND PROKARYOTIC PET112-RELATED"/>
    <property type="match status" value="1"/>
</dbReference>
<dbReference type="SUPFAM" id="SSF55931">
    <property type="entry name" value="Glutamine synthetase/guanido kinase"/>
    <property type="match status" value="1"/>
</dbReference>
<comment type="similarity">
    <text evidence="1 7">Belongs to the GatB/GatE family. GatB subfamily.</text>
</comment>
<comment type="function">
    <text evidence="7">Allows the formation of correctly charged Gln-tRNA(Gln) through the transamidation of misacylated Glu-tRNA(Gln) in the mitochondria. The reaction takes place in the presence of glutamine and ATP through an activated gamma-phospho-Glu-tRNA(Gln).</text>
</comment>
<evidence type="ECO:0000256" key="7">
    <source>
        <dbReference type="HAMAP-Rule" id="MF_03147"/>
    </source>
</evidence>
<dbReference type="GO" id="GO:0016740">
    <property type="term" value="F:transferase activity"/>
    <property type="evidence" value="ECO:0007669"/>
    <property type="project" value="UniProtKB-KW"/>
</dbReference>
<proteinExistence type="inferred from homology"/>
<dbReference type="InterPro" id="IPR004413">
    <property type="entry name" value="GatB"/>
</dbReference>
<evidence type="ECO:0000256" key="4">
    <source>
        <dbReference type="ARBA" id="ARBA00022840"/>
    </source>
</evidence>
<evidence type="ECO:0000313" key="9">
    <source>
        <dbReference type="EMBL" id="RKF73296.1"/>
    </source>
</evidence>
<comment type="catalytic activity">
    <reaction evidence="6 7">
        <text>L-glutamyl-tRNA(Gln) + L-glutamine + ATP + H2O = L-glutaminyl-tRNA(Gln) + L-glutamate + ADP + phosphate + H(+)</text>
        <dbReference type="Rhea" id="RHEA:17521"/>
        <dbReference type="Rhea" id="RHEA-COMP:9681"/>
        <dbReference type="Rhea" id="RHEA-COMP:9684"/>
        <dbReference type="ChEBI" id="CHEBI:15377"/>
        <dbReference type="ChEBI" id="CHEBI:15378"/>
        <dbReference type="ChEBI" id="CHEBI:29985"/>
        <dbReference type="ChEBI" id="CHEBI:30616"/>
        <dbReference type="ChEBI" id="CHEBI:43474"/>
        <dbReference type="ChEBI" id="CHEBI:58359"/>
        <dbReference type="ChEBI" id="CHEBI:78520"/>
        <dbReference type="ChEBI" id="CHEBI:78521"/>
        <dbReference type="ChEBI" id="CHEBI:456216"/>
    </reaction>
</comment>
<keyword evidence="5 7" id="KW-0648">Protein biosynthesis</keyword>
<dbReference type="SMART" id="SM00845">
    <property type="entry name" value="GatB_Yqey"/>
    <property type="match status" value="1"/>
</dbReference>
<reference evidence="9 10" key="1">
    <citation type="journal article" date="2018" name="BMC Genomics">
        <title>Comparative genome analyses reveal sequence features reflecting distinct modes of host-adaptation between dicot and monocot powdery mildew.</title>
        <authorList>
            <person name="Wu Y."/>
            <person name="Ma X."/>
            <person name="Pan Z."/>
            <person name="Kale S.D."/>
            <person name="Song Y."/>
            <person name="King H."/>
            <person name="Zhang Q."/>
            <person name="Presley C."/>
            <person name="Deng X."/>
            <person name="Wei C.I."/>
            <person name="Xiao S."/>
        </authorList>
    </citation>
    <scope>NUCLEOTIDE SEQUENCE [LARGE SCALE GENOMIC DNA]</scope>
    <source>
        <strain evidence="9">UCSC1</strain>
    </source>
</reference>
<name>A0A420IFG8_9PEZI</name>
<dbReference type="EC" id="6.3.5.-" evidence="7"/>
<keyword evidence="7" id="KW-0496">Mitochondrion</keyword>
<evidence type="ECO:0000256" key="3">
    <source>
        <dbReference type="ARBA" id="ARBA00022741"/>
    </source>
</evidence>
<dbReference type="InterPro" id="IPR017959">
    <property type="entry name" value="Asn/Gln-tRNA_amidoTrfase_suB/E"/>
</dbReference>
<dbReference type="InterPro" id="IPR006075">
    <property type="entry name" value="Asn/Gln-tRNA_Trfase_suB/E_cat"/>
</dbReference>
<dbReference type="Pfam" id="PF02934">
    <property type="entry name" value="GatB_N"/>
    <property type="match status" value="1"/>
</dbReference>
<keyword evidence="4 7" id="KW-0067">ATP-binding</keyword>
<dbReference type="AlphaFoldDB" id="A0A420IFG8"/>
<keyword evidence="9" id="KW-0808">Transferase</keyword>
<evidence type="ECO:0000256" key="5">
    <source>
        <dbReference type="ARBA" id="ARBA00022917"/>
    </source>
</evidence>
<evidence type="ECO:0000256" key="1">
    <source>
        <dbReference type="ARBA" id="ARBA00005306"/>
    </source>
</evidence>
<keyword evidence="3 7" id="KW-0547">Nucleotide-binding</keyword>
<dbReference type="InterPro" id="IPR017958">
    <property type="entry name" value="Gln-tRNA_amidoTrfase_suB_CS"/>
</dbReference>
<dbReference type="InterPro" id="IPR003789">
    <property type="entry name" value="Asn/Gln_tRNA_amidoTrase-B-like"/>
</dbReference>
<dbReference type="GO" id="GO:0032543">
    <property type="term" value="P:mitochondrial translation"/>
    <property type="evidence" value="ECO:0007669"/>
    <property type="project" value="UniProtKB-UniRule"/>
</dbReference>
<dbReference type="GO" id="GO:0005524">
    <property type="term" value="F:ATP binding"/>
    <property type="evidence" value="ECO:0007669"/>
    <property type="project" value="UniProtKB-KW"/>
</dbReference>
<evidence type="ECO:0000256" key="2">
    <source>
        <dbReference type="ARBA" id="ARBA00022598"/>
    </source>
</evidence>
<dbReference type="Proteomes" id="UP000285405">
    <property type="component" value="Unassembled WGS sequence"/>
</dbReference>
<evidence type="ECO:0000313" key="10">
    <source>
        <dbReference type="Proteomes" id="UP000285405"/>
    </source>
</evidence>
<sequence>MRKALPTALNKHTLCFHNSRRSFLSPPSSRWNPMLLRPRKHLTTLPLHKEHVIQSETPVSFRKSLKDLQKERGNLKKNVKQNNQRLHDWELTIGIEIHALLNTERKLFSSALSTINSVANTHVAPFDLAIPGSQPNFQKEALIPAIRAALILNCKIQETIKFDRKHYFHWDQPAGYQITQYYEPYALDGHIILYAHDGIAKEDGEKITIRIKQVQLEQDTAKTISKPGCHLLDFNRVGLPLIEIITLPEIHHPKTAAALVRKIQILLNSVNACVVGMESGGLRADINISVRPRNMIDIEPQHSFENLGQKTEIKNLSSFKSIEDAIVAERDRQISVLEKGGIIKSETRGWTIGASRTKRLRDKEGEVDYRYMPDPDIAPIAIGYDVISYLKSTLGTTPDEEVNLLINKYNLTAKDAMTLVSLDNGGQAEFFYKVVESLQSKLPHEDSQKIGKLCSNWILHDIASLRHNEANENNPLNMKADGTCILLFEDLASLLFLIHTRKILRKPAKYALQLLFAYSVEKRPVTLSKILEEEGLLTQNISEDQYKSEAQIAIDQDKHILKAILAGNESKLKILMGMMLKNDKKGVMDPVMAEKALRKVIEEHRSGC</sequence>
<dbReference type="Pfam" id="PF02637">
    <property type="entry name" value="GatB_Yqey"/>
    <property type="match status" value="1"/>
</dbReference>
<dbReference type="GO" id="GO:0070681">
    <property type="term" value="P:glutaminyl-tRNAGln biosynthesis via transamidation"/>
    <property type="evidence" value="ECO:0007669"/>
    <property type="project" value="UniProtKB-UniRule"/>
</dbReference>
<gene>
    <name evidence="9" type="ORF">GcC1_090008</name>
</gene>
<feature type="domain" description="Asn/Gln amidotransferase" evidence="8">
    <location>
        <begin position="429"/>
        <end position="601"/>
    </location>
</feature>
<dbReference type="InterPro" id="IPR014746">
    <property type="entry name" value="Gln_synth/guanido_kin_cat_dom"/>
</dbReference>
<dbReference type="GO" id="GO:0030956">
    <property type="term" value="C:glutamyl-tRNA(Gln) amidotransferase complex"/>
    <property type="evidence" value="ECO:0007669"/>
    <property type="project" value="UniProtKB-UniRule"/>
</dbReference>
<dbReference type="HAMAP" id="MF_00121">
    <property type="entry name" value="GatB"/>
    <property type="match status" value="1"/>
</dbReference>
<organism evidence="9 10">
    <name type="scientific">Golovinomyces cichoracearum</name>
    <dbReference type="NCBI Taxonomy" id="62708"/>
    <lineage>
        <taxon>Eukaryota</taxon>
        <taxon>Fungi</taxon>
        <taxon>Dikarya</taxon>
        <taxon>Ascomycota</taxon>
        <taxon>Pezizomycotina</taxon>
        <taxon>Leotiomycetes</taxon>
        <taxon>Erysiphales</taxon>
        <taxon>Erysiphaceae</taxon>
        <taxon>Golovinomyces</taxon>
    </lineage>
</organism>
<dbReference type="GO" id="GO:0050567">
    <property type="term" value="F:glutaminyl-tRNA synthase (glutamine-hydrolyzing) activity"/>
    <property type="evidence" value="ECO:0007669"/>
    <property type="project" value="UniProtKB-UniRule"/>
</dbReference>
<dbReference type="InterPro" id="IPR018027">
    <property type="entry name" value="Asn/Gln_amidotransferase"/>
</dbReference>
<keyword evidence="2 7" id="KW-0436">Ligase</keyword>
<dbReference type="PANTHER" id="PTHR11659:SF0">
    <property type="entry name" value="GLUTAMYL-TRNA(GLN) AMIDOTRANSFERASE SUBUNIT B, MITOCHONDRIAL"/>
    <property type="match status" value="1"/>
</dbReference>
<dbReference type="PROSITE" id="PS01234">
    <property type="entry name" value="GATB"/>
    <property type="match status" value="1"/>
</dbReference>
<accession>A0A420IFG8</accession>
<protein>
    <recommendedName>
        <fullName evidence="7">Glutamyl-tRNA(Gln) amidotransferase subunit B, mitochondrial</fullName>
        <shortName evidence="7">Glu-AdT subunit B</shortName>
        <ecNumber evidence="7">6.3.5.-</ecNumber>
    </recommendedName>
</protein>
<dbReference type="SUPFAM" id="SSF89095">
    <property type="entry name" value="GatB/YqeY motif"/>
    <property type="match status" value="1"/>
</dbReference>
<comment type="caution">
    <text evidence="9">The sequence shown here is derived from an EMBL/GenBank/DDBJ whole genome shotgun (WGS) entry which is preliminary data.</text>
</comment>
<comment type="subcellular location">
    <subcellularLocation>
        <location evidence="7">Mitochondrion</location>
    </subcellularLocation>
</comment>
<dbReference type="NCBIfam" id="TIGR00133">
    <property type="entry name" value="gatB"/>
    <property type="match status" value="1"/>
</dbReference>
<dbReference type="EMBL" id="MCBR01009065">
    <property type="protein sequence ID" value="RKF73296.1"/>
    <property type="molecule type" value="Genomic_DNA"/>
</dbReference>